<dbReference type="PANTHER" id="PTHR47618:SF1">
    <property type="entry name" value="BIFUNCTIONAL OLIGORIBONUCLEASE AND PAP PHOSPHATASE NRNA"/>
    <property type="match status" value="1"/>
</dbReference>
<dbReference type="GO" id="GO:0003676">
    <property type="term" value="F:nucleic acid binding"/>
    <property type="evidence" value="ECO:0007669"/>
    <property type="project" value="InterPro"/>
</dbReference>
<accession>A0A1G2BZN5</accession>
<organism evidence="3 4">
    <name type="scientific">Candidatus Komeilibacteria bacterium RIFOXYC1_FULL_37_11</name>
    <dbReference type="NCBI Taxonomy" id="1798555"/>
    <lineage>
        <taxon>Bacteria</taxon>
        <taxon>Candidatus Komeiliibacteriota</taxon>
    </lineage>
</organism>
<sequence length="321" mass="36233">MENHKTISENIRQEINIAQNILLISHQKPDGDTLGSNLALLAYLKRLGKNVFSFCLHPLPEKFSFLPNAHLISDDHRLFTKKYDLIITVDCASLEYAGVDKLMTALPQGYKLINIDHHITNPHFGDMNLVIPEASSNAEVLYRLFRDWQIDWDSDIATGLSCGMITDTNGFTNAATSYHCFNAISEMTKQGAKPHRIVKNALTNTNIAHLRLWGRAMERLRESKHHGIVYTWFNQEDFKECQVDETATEGIINFLHILKDAKILMVLTEMKNNVIKGSLRTTLNIDLTQLAKIFGGGGHKKAAGFSLSGRLVYDNNKLKII</sequence>
<dbReference type="Gene3D" id="3.10.310.30">
    <property type="match status" value="1"/>
</dbReference>
<evidence type="ECO:0000313" key="4">
    <source>
        <dbReference type="Proteomes" id="UP000177626"/>
    </source>
</evidence>
<evidence type="ECO:0008006" key="5">
    <source>
        <dbReference type="Google" id="ProtNLM"/>
    </source>
</evidence>
<dbReference type="SUPFAM" id="SSF64182">
    <property type="entry name" value="DHH phosphoesterases"/>
    <property type="match status" value="1"/>
</dbReference>
<dbReference type="InterPro" id="IPR038763">
    <property type="entry name" value="DHH_sf"/>
</dbReference>
<dbReference type="InterPro" id="IPR051319">
    <property type="entry name" value="Oligoribo/pAp-PDE_c-di-AMP_PDE"/>
</dbReference>
<dbReference type="InterPro" id="IPR001667">
    <property type="entry name" value="DDH_dom"/>
</dbReference>
<dbReference type="AlphaFoldDB" id="A0A1G2BZN5"/>
<feature type="domain" description="DDH" evidence="1">
    <location>
        <begin position="20"/>
        <end position="163"/>
    </location>
</feature>
<dbReference type="Pfam" id="PF02272">
    <property type="entry name" value="DHHA1"/>
    <property type="match status" value="1"/>
</dbReference>
<feature type="domain" description="DHHA1" evidence="2">
    <location>
        <begin position="243"/>
        <end position="308"/>
    </location>
</feature>
<gene>
    <name evidence="3" type="ORF">A2406_03075</name>
</gene>
<dbReference type="Pfam" id="PF01368">
    <property type="entry name" value="DHH"/>
    <property type="match status" value="1"/>
</dbReference>
<dbReference type="EMBL" id="MHKQ01000009">
    <property type="protein sequence ID" value="OGY94371.1"/>
    <property type="molecule type" value="Genomic_DNA"/>
</dbReference>
<evidence type="ECO:0000313" key="3">
    <source>
        <dbReference type="EMBL" id="OGY94371.1"/>
    </source>
</evidence>
<reference evidence="3 4" key="1">
    <citation type="journal article" date="2016" name="Nat. Commun.">
        <title>Thousands of microbial genomes shed light on interconnected biogeochemical processes in an aquifer system.</title>
        <authorList>
            <person name="Anantharaman K."/>
            <person name="Brown C.T."/>
            <person name="Hug L.A."/>
            <person name="Sharon I."/>
            <person name="Castelle C.J."/>
            <person name="Probst A.J."/>
            <person name="Thomas B.C."/>
            <person name="Singh A."/>
            <person name="Wilkins M.J."/>
            <person name="Karaoz U."/>
            <person name="Brodie E.L."/>
            <person name="Williams K.H."/>
            <person name="Hubbard S.S."/>
            <person name="Banfield J.F."/>
        </authorList>
    </citation>
    <scope>NUCLEOTIDE SEQUENCE [LARGE SCALE GENOMIC DNA]</scope>
</reference>
<dbReference type="Proteomes" id="UP000177626">
    <property type="component" value="Unassembled WGS sequence"/>
</dbReference>
<evidence type="ECO:0000259" key="1">
    <source>
        <dbReference type="Pfam" id="PF01368"/>
    </source>
</evidence>
<dbReference type="InterPro" id="IPR003156">
    <property type="entry name" value="DHHA1_dom"/>
</dbReference>
<name>A0A1G2BZN5_9BACT</name>
<dbReference type="Gene3D" id="3.90.1640.10">
    <property type="entry name" value="inorganic pyrophosphatase (n-terminal core)"/>
    <property type="match status" value="1"/>
</dbReference>
<dbReference type="PANTHER" id="PTHR47618">
    <property type="entry name" value="BIFUNCTIONAL OLIGORIBONUCLEASE AND PAP PHOSPHATASE NRNA"/>
    <property type="match status" value="1"/>
</dbReference>
<protein>
    <recommendedName>
        <fullName evidence="5">DDH domain-containing protein</fullName>
    </recommendedName>
</protein>
<proteinExistence type="predicted"/>
<comment type="caution">
    <text evidence="3">The sequence shown here is derived from an EMBL/GenBank/DDBJ whole genome shotgun (WGS) entry which is preliminary data.</text>
</comment>
<evidence type="ECO:0000259" key="2">
    <source>
        <dbReference type="Pfam" id="PF02272"/>
    </source>
</evidence>